<gene>
    <name evidence="1" type="ORF">IB285_12690</name>
</gene>
<accession>A0ABR8KQR6</accession>
<protein>
    <recommendedName>
        <fullName evidence="3">Nucleotidyltransferase domain-containing protein</fullName>
    </recommendedName>
</protein>
<evidence type="ECO:0000313" key="1">
    <source>
        <dbReference type="EMBL" id="MBD2843111.1"/>
    </source>
</evidence>
<organism evidence="1 2">
    <name type="scientific">Erythrobacter rubeus</name>
    <dbReference type="NCBI Taxonomy" id="2760803"/>
    <lineage>
        <taxon>Bacteria</taxon>
        <taxon>Pseudomonadati</taxon>
        <taxon>Pseudomonadota</taxon>
        <taxon>Alphaproteobacteria</taxon>
        <taxon>Sphingomonadales</taxon>
        <taxon>Erythrobacteraceae</taxon>
        <taxon>Erythrobacter/Porphyrobacter group</taxon>
        <taxon>Erythrobacter</taxon>
    </lineage>
</organism>
<sequence>MSDNLTDRLARQIDAAINPAVAEFARALAEQAGARAVLFYGSNLRTGSLEGVLDFYILRAGEDDPAIWPVVSYHEREHEGTVLRAKVATMTLATFARAAAGELKDTTIWARFVQPSALVWSADERAREEVIQALSSAAQTAARLAVALGPESGTAEDYWRALFRATYKAEFRVEKAGRENDILSVNAAHFAGLLPLALEASGIAFTWEGERITPALSDKRRSEILGWWKVRQRLGKPLNFIRLLKASTTFEGATRYAAWKVERHTGMPVEVTPFREKYPILAAPGVLLSLWRHKRSQHAKK</sequence>
<keyword evidence="2" id="KW-1185">Reference proteome</keyword>
<evidence type="ECO:0008006" key="3">
    <source>
        <dbReference type="Google" id="ProtNLM"/>
    </source>
</evidence>
<dbReference type="RefSeq" id="WP_190789117.1">
    <property type="nucleotide sequence ID" value="NZ_JACXLC010000001.1"/>
</dbReference>
<comment type="caution">
    <text evidence="1">The sequence shown here is derived from an EMBL/GenBank/DDBJ whole genome shotgun (WGS) entry which is preliminary data.</text>
</comment>
<dbReference type="EMBL" id="JACXLC010000001">
    <property type="protein sequence ID" value="MBD2843111.1"/>
    <property type="molecule type" value="Genomic_DNA"/>
</dbReference>
<name>A0ABR8KQR6_9SPHN</name>
<reference evidence="1 2" key="1">
    <citation type="submission" date="2020-09" db="EMBL/GenBank/DDBJ databases">
        <authorList>
            <person name="Yoon J.-W."/>
        </authorList>
    </citation>
    <scope>NUCLEOTIDE SEQUENCE [LARGE SCALE GENOMIC DNA]</scope>
    <source>
        <strain evidence="1 2">KMU-140</strain>
    </source>
</reference>
<evidence type="ECO:0000313" key="2">
    <source>
        <dbReference type="Proteomes" id="UP000635384"/>
    </source>
</evidence>
<dbReference type="Proteomes" id="UP000635384">
    <property type="component" value="Unassembled WGS sequence"/>
</dbReference>
<proteinExistence type="predicted"/>